<name>A0A1M5YYW3_9FIRM</name>
<dbReference type="InterPro" id="IPR006474">
    <property type="entry name" value="Helicase_Cas3_CRISPR-ass_core"/>
</dbReference>
<dbReference type="PROSITE" id="PS51643">
    <property type="entry name" value="HD_CAS3"/>
    <property type="match status" value="1"/>
</dbReference>
<dbReference type="AlphaFoldDB" id="A0A1M5YYW3"/>
<keyword evidence="6" id="KW-0378">Hydrolase</keyword>
<comment type="similarity">
    <text evidence="1">In the N-terminal section; belongs to the CRISPR-associated nuclease Cas3-HD family.</text>
</comment>
<evidence type="ECO:0000256" key="2">
    <source>
        <dbReference type="ARBA" id="ARBA00009046"/>
    </source>
</evidence>
<proteinExistence type="inferred from homology"/>
<dbReference type="GO" id="GO:0051607">
    <property type="term" value="P:defense response to virus"/>
    <property type="evidence" value="ECO:0007669"/>
    <property type="project" value="UniProtKB-KW"/>
</dbReference>
<dbReference type="PROSITE" id="PS51192">
    <property type="entry name" value="HELICASE_ATP_BIND_1"/>
    <property type="match status" value="1"/>
</dbReference>
<dbReference type="RefSeq" id="WP_072745192.1">
    <property type="nucleotide sequence ID" value="NZ_FQXR01000017.1"/>
</dbReference>
<feature type="domain" description="Helicase ATP-binding" evidence="10">
    <location>
        <begin position="258"/>
        <end position="454"/>
    </location>
</feature>
<evidence type="ECO:0000256" key="4">
    <source>
        <dbReference type="ARBA" id="ARBA00022723"/>
    </source>
</evidence>
<dbReference type="NCBIfam" id="TIGR01587">
    <property type="entry name" value="cas3_core"/>
    <property type="match status" value="1"/>
</dbReference>
<evidence type="ECO:0000313" key="14">
    <source>
        <dbReference type="Proteomes" id="UP000184389"/>
    </source>
</evidence>
<protein>
    <submittedName>
        <fullName evidence="13">CRISPR-associated helicase, Cas3 family</fullName>
    </submittedName>
</protein>
<dbReference type="Gene3D" id="1.10.3210.30">
    <property type="match status" value="1"/>
</dbReference>
<evidence type="ECO:0000256" key="9">
    <source>
        <dbReference type="ARBA" id="ARBA00023118"/>
    </source>
</evidence>
<dbReference type="Proteomes" id="UP000184389">
    <property type="component" value="Unassembled WGS sequence"/>
</dbReference>
<keyword evidence="7" id="KW-0347">Helicase</keyword>
<gene>
    <name evidence="13" type="ORF">SAMN02745180_02572</name>
</gene>
<keyword evidence="14" id="KW-1185">Reference proteome</keyword>
<dbReference type="CDD" id="cd09641">
    <property type="entry name" value="Cas3''_I"/>
    <property type="match status" value="1"/>
</dbReference>
<feature type="domain" description="Helicase C-terminal" evidence="11">
    <location>
        <begin position="474"/>
        <end position="625"/>
    </location>
</feature>
<dbReference type="SMART" id="SM00487">
    <property type="entry name" value="DEXDc"/>
    <property type="match status" value="1"/>
</dbReference>
<dbReference type="InterPro" id="IPR006483">
    <property type="entry name" value="CRISPR-assoc_Cas3_HD"/>
</dbReference>
<organism evidence="13 14">
    <name type="scientific">Sporanaerobacter acetigenes DSM 13106</name>
    <dbReference type="NCBI Taxonomy" id="1123281"/>
    <lineage>
        <taxon>Bacteria</taxon>
        <taxon>Bacillati</taxon>
        <taxon>Bacillota</taxon>
        <taxon>Tissierellia</taxon>
        <taxon>Tissierellales</taxon>
        <taxon>Sporanaerobacteraceae</taxon>
        <taxon>Sporanaerobacter</taxon>
    </lineage>
</organism>
<evidence type="ECO:0000259" key="10">
    <source>
        <dbReference type="PROSITE" id="PS51192"/>
    </source>
</evidence>
<dbReference type="InterPro" id="IPR011545">
    <property type="entry name" value="DEAD/DEAH_box_helicase_dom"/>
</dbReference>
<dbReference type="GO" id="GO:0003724">
    <property type="term" value="F:RNA helicase activity"/>
    <property type="evidence" value="ECO:0007669"/>
    <property type="project" value="TreeGrafter"/>
</dbReference>
<keyword evidence="4" id="KW-0479">Metal-binding</keyword>
<sequence>MKYYSHPGKLLIDHLIEVRDISIDKVPIEYKKAYEIISLSHDFGKYTSYFQKYLNDREKSDLSNHGFISAVFGAYIGLRNFGEGNILPLIVYNTILHHHGNLESFSKDLPSNFKKVSRTSFSMNTLEKIDIGYEQIEDMRNNIDFIKPDMKALEILEEFENFIQEDNVIEQTLTKLRRIDLLAIRNLKSEENYFIHQVLYSALISADKISASKMPIPLEIYANYDVLDNARKNKFKGSKEPIDNIRTEIFEKAISNVEKNYNKSKIFSITSPTGTGKTFTGFFSALKLRELLGGNRKIIYSLPFTSIIDQNYDVISDILKYMEGFEKNYSRYIIKHHNLSTVEYESEYRDYSKTEAELLIENWSSGIVVTTFVQLLETLVGTRNRMLKKFISMQGSIIILDEIQAIDIKYFEMVDYILKKACEYLDVRIIIMTATKPLILTDSLELLADNYEYFKMFNRTRLIPKMDKITIDEFVEEFIDTLEEKSYMIVCNTISESLKIYEELKLLDRDIYYLSTNILPVHRRDRINEIKDKLNRGDKLILVSTQVVEAGVDLDFDAVIRDMGPIDSIIQCAGRCNRNMKNEVGDVYIYNIIDENEKTFGSYVYGNTLMNISKDVLEMKKEIYEEEYFNLINDYFQNIKENKSQQVSKEYIESIKEMDFSEGEYSINTFSLIKNNPGYIDVFFMYDDFAEKAYEEYMKLSLINDFNKKREIYLEIQRYIKDYTISIPIKYFRNFVAERGMIFLPREGIEQYYDNETGFKREGNDECMIF</sequence>
<evidence type="ECO:0000256" key="6">
    <source>
        <dbReference type="ARBA" id="ARBA00022801"/>
    </source>
</evidence>
<dbReference type="PANTHER" id="PTHR47963">
    <property type="entry name" value="DEAD-BOX ATP-DEPENDENT RNA HELICASE 47, MITOCHONDRIAL"/>
    <property type="match status" value="1"/>
</dbReference>
<dbReference type="Pfam" id="PF00270">
    <property type="entry name" value="DEAD"/>
    <property type="match status" value="1"/>
</dbReference>
<dbReference type="GO" id="GO:0003723">
    <property type="term" value="F:RNA binding"/>
    <property type="evidence" value="ECO:0007669"/>
    <property type="project" value="TreeGrafter"/>
</dbReference>
<evidence type="ECO:0000256" key="3">
    <source>
        <dbReference type="ARBA" id="ARBA00022722"/>
    </source>
</evidence>
<dbReference type="PROSITE" id="PS51194">
    <property type="entry name" value="HELICASE_CTER"/>
    <property type="match status" value="1"/>
</dbReference>
<dbReference type="PANTHER" id="PTHR47963:SF9">
    <property type="entry name" value="CRISPR-ASSOCIATED ENDONUCLEASE_HELICASE CAS3"/>
    <property type="match status" value="1"/>
</dbReference>
<evidence type="ECO:0000256" key="7">
    <source>
        <dbReference type="ARBA" id="ARBA00022806"/>
    </source>
</evidence>
<dbReference type="InterPro" id="IPR027417">
    <property type="entry name" value="P-loop_NTPase"/>
</dbReference>
<dbReference type="InterPro" id="IPR014001">
    <property type="entry name" value="Helicase_ATP-bd"/>
</dbReference>
<dbReference type="NCBIfam" id="TIGR01596">
    <property type="entry name" value="cas3_HD"/>
    <property type="match status" value="1"/>
</dbReference>
<feature type="domain" description="HD Cas3-type" evidence="12">
    <location>
        <begin position="4"/>
        <end position="209"/>
    </location>
</feature>
<dbReference type="SMART" id="SM00490">
    <property type="entry name" value="HELICc"/>
    <property type="match status" value="1"/>
</dbReference>
<dbReference type="EMBL" id="FQXR01000017">
    <property type="protein sequence ID" value="SHI17199.1"/>
    <property type="molecule type" value="Genomic_DNA"/>
</dbReference>
<accession>A0A1M5YYW3</accession>
<dbReference type="GO" id="GO:0046872">
    <property type="term" value="F:metal ion binding"/>
    <property type="evidence" value="ECO:0007669"/>
    <property type="project" value="UniProtKB-KW"/>
</dbReference>
<keyword evidence="9" id="KW-0051">Antiviral defense</keyword>
<dbReference type="GO" id="GO:0005524">
    <property type="term" value="F:ATP binding"/>
    <property type="evidence" value="ECO:0007669"/>
    <property type="project" value="UniProtKB-KW"/>
</dbReference>
<dbReference type="Gene3D" id="3.40.50.300">
    <property type="entry name" value="P-loop containing nucleotide triphosphate hydrolases"/>
    <property type="match status" value="2"/>
</dbReference>
<dbReference type="InterPro" id="IPR038257">
    <property type="entry name" value="CRISPR-assoc_Cas3_HD_sf"/>
</dbReference>
<dbReference type="GO" id="GO:0016787">
    <property type="term" value="F:hydrolase activity"/>
    <property type="evidence" value="ECO:0007669"/>
    <property type="project" value="UniProtKB-KW"/>
</dbReference>
<evidence type="ECO:0000259" key="12">
    <source>
        <dbReference type="PROSITE" id="PS51643"/>
    </source>
</evidence>
<dbReference type="SUPFAM" id="SSF52540">
    <property type="entry name" value="P-loop containing nucleoside triphosphate hydrolases"/>
    <property type="match status" value="1"/>
</dbReference>
<dbReference type="InterPro" id="IPR050547">
    <property type="entry name" value="DEAD_box_RNA_helicases"/>
</dbReference>
<dbReference type="InterPro" id="IPR054712">
    <property type="entry name" value="Cas3-like_dom"/>
</dbReference>
<evidence type="ECO:0000256" key="8">
    <source>
        <dbReference type="ARBA" id="ARBA00022840"/>
    </source>
</evidence>
<dbReference type="GO" id="GO:0004518">
    <property type="term" value="F:nuclease activity"/>
    <property type="evidence" value="ECO:0007669"/>
    <property type="project" value="UniProtKB-KW"/>
</dbReference>
<keyword evidence="8" id="KW-0067">ATP-binding</keyword>
<dbReference type="STRING" id="1123281.SAMN02745180_02572"/>
<comment type="similarity">
    <text evidence="2">In the central section; belongs to the CRISPR-associated helicase Cas3 family.</text>
</comment>
<dbReference type="Pfam" id="PF22590">
    <property type="entry name" value="Cas3-like_C_2"/>
    <property type="match status" value="1"/>
</dbReference>
<dbReference type="InterPro" id="IPR001650">
    <property type="entry name" value="Helicase_C-like"/>
</dbReference>
<dbReference type="CDD" id="cd17930">
    <property type="entry name" value="DEXHc_cas3"/>
    <property type="match status" value="1"/>
</dbReference>
<evidence type="ECO:0000313" key="13">
    <source>
        <dbReference type="EMBL" id="SHI17199.1"/>
    </source>
</evidence>
<evidence type="ECO:0000259" key="11">
    <source>
        <dbReference type="PROSITE" id="PS51194"/>
    </source>
</evidence>
<evidence type="ECO:0000256" key="1">
    <source>
        <dbReference type="ARBA" id="ARBA00006847"/>
    </source>
</evidence>
<reference evidence="13 14" key="1">
    <citation type="submission" date="2016-11" db="EMBL/GenBank/DDBJ databases">
        <authorList>
            <person name="Jaros S."/>
            <person name="Januszkiewicz K."/>
            <person name="Wedrychowicz H."/>
        </authorList>
    </citation>
    <scope>NUCLEOTIDE SEQUENCE [LARGE SCALE GENOMIC DNA]</scope>
    <source>
        <strain evidence="13 14">DSM 13106</strain>
    </source>
</reference>
<keyword evidence="3" id="KW-0540">Nuclease</keyword>
<keyword evidence="5" id="KW-0547">Nucleotide-binding</keyword>
<evidence type="ECO:0000256" key="5">
    <source>
        <dbReference type="ARBA" id="ARBA00022741"/>
    </source>
</evidence>